<dbReference type="Proteomes" id="UP000002149">
    <property type="component" value="Chromosome 6"/>
</dbReference>
<sequence>MRALGKHLPRTLGDVAEHQNKLDWLTSSLISSLTLIKCYQQSLTDLRSEILYLKEKISVIQEAQPHDGENRPRKKSKGTHLPEVVALVHRNVRILLGLPPCGGKTLYSPEDWPDYDPVLAPNGYFHDGETNAVIWRPNWENLKCSFFSNLINAAVDACLQDSSVSTMPSREQLSRRVKEYLEGISKMKKKTKEEREANQLLKTICARVNPLSTWISANFENTPLAHCHESELIQTAFKRGILKSLLLVDHTETSVHGLSITQNTTNSQDDEVLTTDSNNYDEFKVLCDLYEQERIDVLNWSLLSTFVQTVS</sequence>
<dbReference type="HOGENOM" id="CLU_1026789_0_0_1"/>
<protein>
    <submittedName>
        <fullName evidence="1">Uncharacterized protein</fullName>
    </submittedName>
</protein>
<name>Q5KF45_CRYD1</name>
<dbReference type="RefSeq" id="XP_571376.1">
    <property type="nucleotide sequence ID" value="XM_571376.2"/>
</dbReference>
<evidence type="ECO:0000313" key="2">
    <source>
        <dbReference type="Proteomes" id="UP000002149"/>
    </source>
</evidence>
<dbReference type="OrthoDB" id="2577477at2759"/>
<dbReference type="EMBL" id="AE017346">
    <property type="protein sequence ID" value="AAW44069.1"/>
    <property type="molecule type" value="Genomic_DNA"/>
</dbReference>
<dbReference type="InParanoid" id="Q5KF45"/>
<proteinExistence type="predicted"/>
<dbReference type="VEuPathDB" id="FungiDB:CNF03130"/>
<gene>
    <name evidence="1" type="ordered locus">CNF03130</name>
</gene>
<keyword evidence="2" id="KW-1185">Reference proteome</keyword>
<dbReference type="AlphaFoldDB" id="Q5KF45"/>
<dbReference type="KEGG" id="cne:CNF03130"/>
<accession>Q5KF45</accession>
<dbReference type="GeneID" id="3258407"/>
<evidence type="ECO:0000313" key="1">
    <source>
        <dbReference type="EMBL" id="AAW44069.1"/>
    </source>
</evidence>
<reference evidence="1 2" key="1">
    <citation type="journal article" date="2005" name="Science">
        <title>The genome of the basidiomycetous yeast and human pathogen Cryptococcus neoformans.</title>
        <authorList>
            <person name="Loftus B.J."/>
            <person name="Fung E."/>
            <person name="Roncaglia P."/>
            <person name="Rowley D."/>
            <person name="Amedeo P."/>
            <person name="Bruno D."/>
            <person name="Vamathevan J."/>
            <person name="Miranda M."/>
            <person name="Anderson I.J."/>
            <person name="Fraser J.A."/>
            <person name="Allen J.E."/>
            <person name="Bosdet I.E."/>
            <person name="Brent M.R."/>
            <person name="Chiu R."/>
            <person name="Doering T.L."/>
            <person name="Donlin M.J."/>
            <person name="D'Souza C.A."/>
            <person name="Fox D.S."/>
            <person name="Grinberg V."/>
            <person name="Fu J."/>
            <person name="Fukushima M."/>
            <person name="Haas B.J."/>
            <person name="Huang J.C."/>
            <person name="Janbon G."/>
            <person name="Jones S.J."/>
            <person name="Koo H.L."/>
            <person name="Krzywinski M.I."/>
            <person name="Kwon-Chung J.K."/>
            <person name="Lengeler K.B."/>
            <person name="Maiti R."/>
            <person name="Marra M.A."/>
            <person name="Marra R.E."/>
            <person name="Mathewson C.A."/>
            <person name="Mitchell T.G."/>
            <person name="Pertea M."/>
            <person name="Riggs F.R."/>
            <person name="Salzberg S.L."/>
            <person name="Schein J.E."/>
            <person name="Shvartsbeyn A."/>
            <person name="Shin H."/>
            <person name="Shumway M."/>
            <person name="Specht C.A."/>
            <person name="Suh B.B."/>
            <person name="Tenney A."/>
            <person name="Utterback T.R."/>
            <person name="Wickes B.L."/>
            <person name="Wortman J.R."/>
            <person name="Wye N.H."/>
            <person name="Kronstad J.W."/>
            <person name="Lodge J.K."/>
            <person name="Heitman J."/>
            <person name="Davis R.W."/>
            <person name="Fraser C.M."/>
            <person name="Hyman R.W."/>
        </authorList>
    </citation>
    <scope>NUCLEOTIDE SEQUENCE [LARGE SCALE GENOMIC DNA]</scope>
    <source>
        <strain evidence="2">JEC21 / ATCC MYA-565</strain>
    </source>
</reference>
<dbReference type="PaxDb" id="214684-Q5KF45"/>
<organism evidence="1 2">
    <name type="scientific">Cryptococcus deneoformans (strain JEC21 / ATCC MYA-565)</name>
    <name type="common">Cryptococcus neoformans var. neoformans serotype D</name>
    <dbReference type="NCBI Taxonomy" id="214684"/>
    <lineage>
        <taxon>Eukaryota</taxon>
        <taxon>Fungi</taxon>
        <taxon>Dikarya</taxon>
        <taxon>Basidiomycota</taxon>
        <taxon>Agaricomycotina</taxon>
        <taxon>Tremellomycetes</taxon>
        <taxon>Tremellales</taxon>
        <taxon>Cryptococcaceae</taxon>
        <taxon>Cryptococcus</taxon>
        <taxon>Cryptococcus neoformans species complex</taxon>
    </lineage>
</organism>